<keyword evidence="5" id="KW-0539">Nucleus</keyword>
<comment type="caution">
    <text evidence="6">The sequence shown here is derived from an EMBL/GenBank/DDBJ whole genome shotgun (WGS) entry which is preliminary data.</text>
</comment>
<dbReference type="InterPro" id="IPR015300">
    <property type="entry name" value="DNA-bd_pseudobarrel_sf"/>
</dbReference>
<dbReference type="EMBL" id="MU089585">
    <property type="protein sequence ID" value="KAF7850736.1"/>
    <property type="molecule type" value="Genomic_DNA"/>
</dbReference>
<keyword evidence="4" id="KW-0804">Transcription</keyword>
<dbReference type="InterPro" id="IPR005508">
    <property type="entry name" value="At2g31720-like"/>
</dbReference>
<gene>
    <name evidence="6" type="ORF">BT93_L5052</name>
</gene>
<comment type="subcellular location">
    <subcellularLocation>
        <location evidence="1">Nucleus</location>
    </subcellularLocation>
</comment>
<proteinExistence type="predicted"/>
<dbReference type="OrthoDB" id="1935604at2759"/>
<dbReference type="GO" id="GO:0003677">
    <property type="term" value="F:DNA binding"/>
    <property type="evidence" value="ECO:0007669"/>
    <property type="project" value="UniProtKB-KW"/>
</dbReference>
<dbReference type="Proteomes" id="UP000806378">
    <property type="component" value="Unassembled WGS sequence"/>
</dbReference>
<evidence type="ECO:0000256" key="4">
    <source>
        <dbReference type="ARBA" id="ARBA00023163"/>
    </source>
</evidence>
<keyword evidence="3" id="KW-0238">DNA-binding</keyword>
<sequence>MELNLSPLHLLADIATWVSNGNLGLAPSTSEPDDEKKSIVATTTFGPTVVGWIVRKKRSPRARGPTFRAQKLNSDSDVQNNVQENWKGVAQNCKKRSRVFDSTETHESDRVSKKLHLLAGVAAMVSEGKVSLALSISDRDDEKKFTIVTTTFGPTVVGWIVRKRRSPRARGPTFRAQQLNSDPVVQNNVQETWRGAQNCKKRSRVFDSTETHDSDRVFKKPKQTQKKNVVDLLGPRELPTIFMDKVIEMGGRDVRLVVQKKLSATDMNPSQSRLSIPKSQILQGFLSDQEIRTLESKDGIRVFLIDPCLELHQGLQLKKWCYGSKTFSYVLTERWNAVAHPHKPNGLEKDAVVQLWSFRLDGTLRFCLTKV</sequence>
<evidence type="ECO:0000256" key="3">
    <source>
        <dbReference type="ARBA" id="ARBA00023125"/>
    </source>
</evidence>
<evidence type="ECO:0000256" key="5">
    <source>
        <dbReference type="ARBA" id="ARBA00023242"/>
    </source>
</evidence>
<evidence type="ECO:0008006" key="8">
    <source>
        <dbReference type="Google" id="ProtNLM"/>
    </source>
</evidence>
<dbReference type="PANTHER" id="PTHR31541:SF25">
    <property type="entry name" value="GAMMA-GLIADIN B"/>
    <property type="match status" value="1"/>
</dbReference>
<dbReference type="Gramene" id="rna-gnl|WGS:JABURB|Cocit.L5052.1">
    <property type="protein sequence ID" value="cds-KAF7850736.1"/>
    <property type="gene ID" value="gene-BT93_L5052"/>
</dbReference>
<dbReference type="PANTHER" id="PTHR31541">
    <property type="entry name" value="B3 DOMAIN PLANT PROTEIN-RELATED"/>
    <property type="match status" value="1"/>
</dbReference>
<dbReference type="Pfam" id="PF03754">
    <property type="entry name" value="At2g31720-like"/>
    <property type="match status" value="1"/>
</dbReference>
<evidence type="ECO:0000256" key="1">
    <source>
        <dbReference type="ARBA" id="ARBA00004123"/>
    </source>
</evidence>
<protein>
    <recommendedName>
        <fullName evidence="8">B3 domain-containing protein</fullName>
    </recommendedName>
</protein>
<accession>A0A8T0CWK5</accession>
<keyword evidence="2" id="KW-0805">Transcription regulation</keyword>
<dbReference type="Gene3D" id="2.40.330.10">
    <property type="entry name" value="DNA-binding pseudobarrel domain"/>
    <property type="match status" value="1"/>
</dbReference>
<dbReference type="GO" id="GO:0005634">
    <property type="term" value="C:nucleus"/>
    <property type="evidence" value="ECO:0007669"/>
    <property type="project" value="UniProtKB-SubCell"/>
</dbReference>
<reference evidence="6" key="1">
    <citation type="submission" date="2020-05" db="EMBL/GenBank/DDBJ databases">
        <title>WGS assembly of Corymbia citriodora subspecies variegata.</title>
        <authorList>
            <person name="Barry K."/>
            <person name="Hundley H."/>
            <person name="Shu S."/>
            <person name="Jenkins J."/>
            <person name="Grimwood J."/>
            <person name="Baten A."/>
        </authorList>
    </citation>
    <scope>NUCLEOTIDE SEQUENCE</scope>
    <source>
        <strain evidence="6">CV2-018</strain>
    </source>
</reference>
<organism evidence="6 7">
    <name type="scientific">Corymbia citriodora subsp. variegata</name>
    <dbReference type="NCBI Taxonomy" id="360336"/>
    <lineage>
        <taxon>Eukaryota</taxon>
        <taxon>Viridiplantae</taxon>
        <taxon>Streptophyta</taxon>
        <taxon>Embryophyta</taxon>
        <taxon>Tracheophyta</taxon>
        <taxon>Spermatophyta</taxon>
        <taxon>Magnoliopsida</taxon>
        <taxon>eudicotyledons</taxon>
        <taxon>Gunneridae</taxon>
        <taxon>Pentapetalae</taxon>
        <taxon>rosids</taxon>
        <taxon>malvids</taxon>
        <taxon>Myrtales</taxon>
        <taxon>Myrtaceae</taxon>
        <taxon>Myrtoideae</taxon>
        <taxon>Eucalypteae</taxon>
        <taxon>Corymbia</taxon>
    </lineage>
</organism>
<evidence type="ECO:0000313" key="6">
    <source>
        <dbReference type="EMBL" id="KAF7850736.1"/>
    </source>
</evidence>
<dbReference type="AlphaFoldDB" id="A0A8T0CWK5"/>
<keyword evidence="7" id="KW-1185">Reference proteome</keyword>
<evidence type="ECO:0000313" key="7">
    <source>
        <dbReference type="Proteomes" id="UP000806378"/>
    </source>
</evidence>
<evidence type="ECO:0000256" key="2">
    <source>
        <dbReference type="ARBA" id="ARBA00023015"/>
    </source>
</evidence>
<name>A0A8T0CWK5_CORYI</name>